<name>A0A1H4BEA0_9BACT</name>
<evidence type="ECO:0000313" key="3">
    <source>
        <dbReference type="EMBL" id="SEA46481.1"/>
    </source>
</evidence>
<evidence type="ECO:0000256" key="2">
    <source>
        <dbReference type="SAM" id="Phobius"/>
    </source>
</evidence>
<keyword evidence="2" id="KW-1133">Transmembrane helix</keyword>
<feature type="region of interest" description="Disordered" evidence="1">
    <location>
        <begin position="41"/>
        <end position="92"/>
    </location>
</feature>
<feature type="compositionally biased region" description="Polar residues" evidence="1">
    <location>
        <begin position="41"/>
        <end position="72"/>
    </location>
</feature>
<feature type="compositionally biased region" description="Polar residues" evidence="1">
    <location>
        <begin position="80"/>
        <end position="92"/>
    </location>
</feature>
<evidence type="ECO:0000313" key="4">
    <source>
        <dbReference type="Proteomes" id="UP000199041"/>
    </source>
</evidence>
<keyword evidence="2" id="KW-0812">Transmembrane</keyword>
<gene>
    <name evidence="3" type="ORF">SAMN05192529_12042</name>
</gene>
<dbReference type="EMBL" id="FNQY01000020">
    <property type="protein sequence ID" value="SEA46481.1"/>
    <property type="molecule type" value="Genomic_DNA"/>
</dbReference>
<evidence type="ECO:0000256" key="1">
    <source>
        <dbReference type="SAM" id="MobiDB-lite"/>
    </source>
</evidence>
<reference evidence="3 4" key="1">
    <citation type="submission" date="2016-10" db="EMBL/GenBank/DDBJ databases">
        <authorList>
            <person name="de Groot N.N."/>
        </authorList>
    </citation>
    <scope>NUCLEOTIDE SEQUENCE [LARGE SCALE GENOMIC DNA]</scope>
    <source>
        <strain evidence="3 4">Vu-144</strain>
    </source>
</reference>
<organism evidence="3 4">
    <name type="scientific">Arachidicoccus rhizosphaerae</name>
    <dbReference type="NCBI Taxonomy" id="551991"/>
    <lineage>
        <taxon>Bacteria</taxon>
        <taxon>Pseudomonadati</taxon>
        <taxon>Bacteroidota</taxon>
        <taxon>Chitinophagia</taxon>
        <taxon>Chitinophagales</taxon>
        <taxon>Chitinophagaceae</taxon>
        <taxon>Arachidicoccus</taxon>
    </lineage>
</organism>
<dbReference type="AlphaFoldDB" id="A0A1H4BEA0"/>
<dbReference type="RefSeq" id="WP_091400063.1">
    <property type="nucleotide sequence ID" value="NZ_FNQY01000020.1"/>
</dbReference>
<protein>
    <submittedName>
        <fullName evidence="3">Uncharacterized protein</fullName>
    </submittedName>
</protein>
<dbReference type="OrthoDB" id="9987061at2"/>
<dbReference type="Proteomes" id="UP000199041">
    <property type="component" value="Unassembled WGS sequence"/>
</dbReference>
<keyword evidence="4" id="KW-1185">Reference proteome</keyword>
<proteinExistence type="predicted"/>
<sequence length="92" mass="10492">MKTPQKEPRKLYTTAKFNNRLFIFIFILFIGLGSLFSLNSCHSQQNEGSTENQYDTIQQNRTNDHTMSSQQHDGVKTPKPDSTAQADTTVRP</sequence>
<keyword evidence="2" id="KW-0472">Membrane</keyword>
<feature type="transmembrane region" description="Helical" evidence="2">
    <location>
        <begin position="21"/>
        <end position="38"/>
    </location>
</feature>
<accession>A0A1H4BEA0</accession>